<dbReference type="RefSeq" id="WP_267169205.1">
    <property type="nucleotide sequence ID" value="NZ_JAPMKX010000001.1"/>
</dbReference>
<dbReference type="InterPro" id="IPR016566">
    <property type="entry name" value="UCP010219"/>
</dbReference>
<evidence type="ECO:0000313" key="3">
    <source>
        <dbReference type="Proteomes" id="UP001070238"/>
    </source>
</evidence>
<proteinExistence type="predicted"/>
<feature type="transmembrane region" description="Helical" evidence="1">
    <location>
        <begin position="95"/>
        <end position="116"/>
    </location>
</feature>
<feature type="transmembrane region" description="Helical" evidence="1">
    <location>
        <begin position="44"/>
        <end position="64"/>
    </location>
</feature>
<feature type="transmembrane region" description="Helical" evidence="1">
    <location>
        <begin position="144"/>
        <end position="162"/>
    </location>
</feature>
<dbReference type="Pfam" id="PF11361">
    <property type="entry name" value="DUF3159"/>
    <property type="match status" value="1"/>
</dbReference>
<accession>A0A9Q4GKX8</accession>
<dbReference type="EMBL" id="JAPMKX010000001">
    <property type="protein sequence ID" value="MCX7537188.1"/>
    <property type="molecule type" value="Genomic_DNA"/>
</dbReference>
<protein>
    <submittedName>
        <fullName evidence="2">DUF3159 domain-containing protein</fullName>
    </submittedName>
</protein>
<keyword evidence="1" id="KW-0472">Membrane</keyword>
<dbReference type="Proteomes" id="UP001070238">
    <property type="component" value="Unassembled WGS sequence"/>
</dbReference>
<evidence type="ECO:0000256" key="1">
    <source>
        <dbReference type="SAM" id="Phobius"/>
    </source>
</evidence>
<feature type="transmembrane region" description="Helical" evidence="1">
    <location>
        <begin position="71"/>
        <end position="89"/>
    </location>
</feature>
<organism evidence="2 3">
    <name type="scientific">Corynebacterium antarcticum</name>
    <dbReference type="NCBI Taxonomy" id="2800405"/>
    <lineage>
        <taxon>Bacteria</taxon>
        <taxon>Bacillati</taxon>
        <taxon>Actinomycetota</taxon>
        <taxon>Actinomycetes</taxon>
        <taxon>Mycobacteriales</taxon>
        <taxon>Corynebacteriaceae</taxon>
        <taxon>Corynebacterium</taxon>
    </lineage>
</organism>
<name>A0A9Q4GKX8_9CORY</name>
<dbReference type="PIRSF" id="PIRSF010219">
    <property type="entry name" value="UCP010219"/>
    <property type="match status" value="1"/>
</dbReference>
<gene>
    <name evidence="2" type="ORF">OS123_01330</name>
</gene>
<comment type="caution">
    <text evidence="2">The sequence shown here is derived from an EMBL/GenBank/DDBJ whole genome shotgun (WGS) entry which is preliminary data.</text>
</comment>
<keyword evidence="1" id="KW-1133">Transmembrane helix</keyword>
<sequence length="224" mass="23955">MVDGAGTDEPPAPTLLEQMGGLGGLVSSTLPILVLIPVNNRFGLTWALIASLMVATTIFTWRLARRENLQPAISGLLGVAIGAAFALFTGEAKAYFLYGIWMSLLFAVVFITSVVVRWPMVGVAWRGANGHDMSWRTIPGARRAYSWATIAWSLVFLARFLVQRNLYDADATSALAIARIAMGWPLTGVAALLTVWAVRHASKAIESASPDPADPVESAPSESA</sequence>
<reference evidence="2" key="1">
    <citation type="submission" date="2022-11" db="EMBL/GenBank/DDBJ databases">
        <title>Corynebacterium sp. isolated from Penguins.</title>
        <authorList>
            <person name="Sedlar K."/>
            <person name="Svec P."/>
        </authorList>
    </citation>
    <scope>NUCLEOTIDE SEQUENCE</scope>
    <source>
        <strain evidence="2">P5875</strain>
    </source>
</reference>
<feature type="transmembrane region" description="Helical" evidence="1">
    <location>
        <begin position="20"/>
        <end position="38"/>
    </location>
</feature>
<keyword evidence="1" id="KW-0812">Transmembrane</keyword>
<dbReference type="AlphaFoldDB" id="A0A9Q4GKX8"/>
<evidence type="ECO:0000313" key="2">
    <source>
        <dbReference type="EMBL" id="MCX7537188.1"/>
    </source>
</evidence>
<feature type="transmembrane region" description="Helical" evidence="1">
    <location>
        <begin position="174"/>
        <end position="198"/>
    </location>
</feature>